<dbReference type="SUPFAM" id="SSF52833">
    <property type="entry name" value="Thioredoxin-like"/>
    <property type="match status" value="1"/>
</dbReference>
<accession>A0A517DUQ6</accession>
<dbReference type="PANTHER" id="PTHR30041">
    <property type="entry name" value="ARSENATE REDUCTASE"/>
    <property type="match status" value="1"/>
</dbReference>
<evidence type="ECO:0000256" key="1">
    <source>
        <dbReference type="PROSITE-ProRule" id="PRU01282"/>
    </source>
</evidence>
<dbReference type="InterPro" id="IPR006660">
    <property type="entry name" value="Arsenate_reductase-like"/>
</dbReference>
<name>A0A517DUQ6_9FIRM</name>
<organism evidence="2 3">
    <name type="scientific">Sporomusa termitida</name>
    <dbReference type="NCBI Taxonomy" id="2377"/>
    <lineage>
        <taxon>Bacteria</taxon>
        <taxon>Bacillati</taxon>
        <taxon>Bacillota</taxon>
        <taxon>Negativicutes</taxon>
        <taxon>Selenomonadales</taxon>
        <taxon>Sporomusaceae</taxon>
        <taxon>Sporomusa</taxon>
    </lineage>
</organism>
<dbReference type="Pfam" id="PF03960">
    <property type="entry name" value="ArsC"/>
    <property type="match status" value="1"/>
</dbReference>
<sequence>MAFAMNIQIFGTKKCQDTRKAERYFKERKIAFQFVDLTVRGLSKGELEKVRVAVGGFDNLINKTGKEYEKRNLKYLVHDVEEQLLNQPLLLKTPIVRNGARATVGYCPEVWASWS</sequence>
<dbReference type="Proteomes" id="UP000320776">
    <property type="component" value="Chromosome"/>
</dbReference>
<dbReference type="KEGG" id="sted:SPTER_24460"/>
<reference evidence="2 3" key="1">
    <citation type="submission" date="2019-02" db="EMBL/GenBank/DDBJ databases">
        <title>Closed genome of Sporomusa termitida DSM 4440.</title>
        <authorList>
            <person name="Poehlein A."/>
            <person name="Daniel R."/>
        </authorList>
    </citation>
    <scope>NUCLEOTIDE SEQUENCE [LARGE SCALE GENOMIC DNA]</scope>
    <source>
        <strain evidence="2 3">DSM 4440</strain>
    </source>
</reference>
<dbReference type="InterPro" id="IPR036249">
    <property type="entry name" value="Thioredoxin-like_sf"/>
</dbReference>
<dbReference type="PANTHER" id="PTHR30041:SF8">
    <property type="entry name" value="PROTEIN YFFB"/>
    <property type="match status" value="1"/>
</dbReference>
<proteinExistence type="inferred from homology"/>
<dbReference type="AlphaFoldDB" id="A0A517DUQ6"/>
<evidence type="ECO:0000313" key="2">
    <source>
        <dbReference type="EMBL" id="QDR81090.1"/>
    </source>
</evidence>
<dbReference type="Gene3D" id="3.40.30.10">
    <property type="entry name" value="Glutaredoxin"/>
    <property type="match status" value="1"/>
</dbReference>
<dbReference type="PROSITE" id="PS51353">
    <property type="entry name" value="ARSC"/>
    <property type="match status" value="1"/>
</dbReference>
<evidence type="ECO:0000313" key="3">
    <source>
        <dbReference type="Proteomes" id="UP000320776"/>
    </source>
</evidence>
<protein>
    <submittedName>
        <fullName evidence="2">Regulatory protein Spx</fullName>
    </submittedName>
</protein>
<comment type="similarity">
    <text evidence="1">Belongs to the ArsC family.</text>
</comment>
<dbReference type="EMBL" id="CP036259">
    <property type="protein sequence ID" value="QDR81090.1"/>
    <property type="molecule type" value="Genomic_DNA"/>
</dbReference>
<keyword evidence="3" id="KW-1185">Reference proteome</keyword>
<dbReference type="CDD" id="cd02977">
    <property type="entry name" value="ArsC_family"/>
    <property type="match status" value="1"/>
</dbReference>
<gene>
    <name evidence="2" type="primary">spxA</name>
    <name evidence="2" type="ORF">SPTER_24460</name>
</gene>